<evidence type="ECO:0000256" key="2">
    <source>
        <dbReference type="ARBA" id="ARBA00022598"/>
    </source>
</evidence>
<dbReference type="InterPro" id="IPR000873">
    <property type="entry name" value="AMP-dep_synth/lig_dom"/>
</dbReference>
<comment type="caution">
    <text evidence="5">The sequence shown here is derived from an EMBL/GenBank/DDBJ whole genome shotgun (WGS) entry which is preliminary data.</text>
</comment>
<dbReference type="GO" id="GO:0016405">
    <property type="term" value="F:CoA-ligase activity"/>
    <property type="evidence" value="ECO:0007669"/>
    <property type="project" value="TreeGrafter"/>
</dbReference>
<dbReference type="Pfam" id="PF00501">
    <property type="entry name" value="AMP-binding"/>
    <property type="match status" value="1"/>
</dbReference>
<dbReference type="InterPro" id="IPR020845">
    <property type="entry name" value="AMP-binding_CS"/>
</dbReference>
<feature type="domain" description="AMP-dependent synthetase/ligase" evidence="3">
    <location>
        <begin position="31"/>
        <end position="409"/>
    </location>
</feature>
<evidence type="ECO:0000259" key="3">
    <source>
        <dbReference type="Pfam" id="PF00501"/>
    </source>
</evidence>
<evidence type="ECO:0000313" key="6">
    <source>
        <dbReference type="Proteomes" id="UP000242972"/>
    </source>
</evidence>
<sequence length="551" mass="61044">MQSIWLKSWPKGVPTIWEKPTETVAQKIFLWAQETPDHTALIYYGRRFSYQELAQWVGRTANALITTGINPGDRVLLFMQNTPQFVFSYLAAHAVGAVVVAANPMFMADELRYELDDSKASVLIAGRELAPVVEKALIGQESIPVIYADFDEFLPDNPVPAVHADMRRNPPEILPQRMLFRQWVASLEAIDPKSLNLDQDLALLQYTSGTTGQPKGAMLLHKNVLANVMGSILWTKVNQESMHIAVLPLFHVTGMVHSFLAPLYAGGTILLMTRFETPTFVEAIDHYRPTHWVGIATMNIAVTQFPDIQKYHLDSLQACMSGGAPIPIPILEKFHELTGASLIEGYGLSETISQVTVNPMDRPKMGSAGIPVFDVDLRITEIGQFDHELTPGETGEIWVKGPQVMAGYWQRPEATKEVLRADGWFDTGDIGYVDPDGYLFISGRSKELIKVSGFSVFPAEVESLLYKHPDIAEAVVIGVPDAYRGETVKAFVVLKPGAITTGDQIVAWARQEMAAYKAPRVVEIRESLPKNGSGKIMRRLLVDEETARTSG</sequence>
<reference evidence="5 6" key="1">
    <citation type="journal article" date="2014" name="BMC Genomics">
        <title>Comparison of environmental and isolate Sulfobacillus genomes reveals diverse carbon, sulfur, nitrogen, and hydrogen metabolisms.</title>
        <authorList>
            <person name="Justice N.B."/>
            <person name="Norman A."/>
            <person name="Brown C.T."/>
            <person name="Singh A."/>
            <person name="Thomas B.C."/>
            <person name="Banfield J.F."/>
        </authorList>
    </citation>
    <scope>NUCLEOTIDE SEQUENCE [LARGE SCALE GENOMIC DNA]</scope>
    <source>
        <strain evidence="5">AMDSBA4</strain>
    </source>
</reference>
<protein>
    <submittedName>
        <fullName evidence="5">Long-chain fatty acid--CoA ligase</fullName>
    </submittedName>
</protein>
<gene>
    <name evidence="5" type="ORF">C7B46_02480</name>
</gene>
<dbReference type="Proteomes" id="UP000242972">
    <property type="component" value="Unassembled WGS sequence"/>
</dbReference>
<feature type="domain" description="AMP-binding enzyme C-terminal" evidence="4">
    <location>
        <begin position="460"/>
        <end position="535"/>
    </location>
</feature>
<organism evidence="5 6">
    <name type="scientific">Sulfobacillus benefaciens</name>
    <dbReference type="NCBI Taxonomy" id="453960"/>
    <lineage>
        <taxon>Bacteria</taxon>
        <taxon>Bacillati</taxon>
        <taxon>Bacillota</taxon>
        <taxon>Clostridia</taxon>
        <taxon>Eubacteriales</taxon>
        <taxon>Clostridiales Family XVII. Incertae Sedis</taxon>
        <taxon>Sulfobacillus</taxon>
    </lineage>
</organism>
<dbReference type="PANTHER" id="PTHR24096:SF149">
    <property type="entry name" value="AMP-BINDING DOMAIN-CONTAINING PROTEIN-RELATED"/>
    <property type="match status" value="1"/>
</dbReference>
<dbReference type="AlphaFoldDB" id="A0A2T2XKM4"/>
<comment type="similarity">
    <text evidence="1">Belongs to the ATP-dependent AMP-binding enzyme family.</text>
</comment>
<dbReference type="PANTHER" id="PTHR24096">
    <property type="entry name" value="LONG-CHAIN-FATTY-ACID--COA LIGASE"/>
    <property type="match status" value="1"/>
</dbReference>
<accession>A0A2T2XKM4</accession>
<evidence type="ECO:0000256" key="1">
    <source>
        <dbReference type="ARBA" id="ARBA00006432"/>
    </source>
</evidence>
<dbReference type="Pfam" id="PF13193">
    <property type="entry name" value="AMP-binding_C"/>
    <property type="match status" value="1"/>
</dbReference>
<dbReference type="InterPro" id="IPR045851">
    <property type="entry name" value="AMP-bd_C_sf"/>
</dbReference>
<proteinExistence type="inferred from homology"/>
<dbReference type="Gene3D" id="3.40.50.12780">
    <property type="entry name" value="N-terminal domain of ligase-like"/>
    <property type="match status" value="1"/>
</dbReference>
<name>A0A2T2XKM4_9FIRM</name>
<keyword evidence="2 5" id="KW-0436">Ligase</keyword>
<evidence type="ECO:0000259" key="4">
    <source>
        <dbReference type="Pfam" id="PF13193"/>
    </source>
</evidence>
<dbReference type="InterPro" id="IPR025110">
    <property type="entry name" value="AMP-bd_C"/>
</dbReference>
<dbReference type="PROSITE" id="PS00455">
    <property type="entry name" value="AMP_BINDING"/>
    <property type="match status" value="1"/>
</dbReference>
<dbReference type="SUPFAM" id="SSF56801">
    <property type="entry name" value="Acetyl-CoA synthetase-like"/>
    <property type="match status" value="1"/>
</dbReference>
<dbReference type="Gene3D" id="3.30.300.30">
    <property type="match status" value="1"/>
</dbReference>
<evidence type="ECO:0000313" key="5">
    <source>
        <dbReference type="EMBL" id="PSR35042.1"/>
    </source>
</evidence>
<dbReference type="EMBL" id="PXYW01000004">
    <property type="protein sequence ID" value="PSR35042.1"/>
    <property type="molecule type" value="Genomic_DNA"/>
</dbReference>
<dbReference type="InterPro" id="IPR042099">
    <property type="entry name" value="ANL_N_sf"/>
</dbReference>